<dbReference type="InterPro" id="IPR008967">
    <property type="entry name" value="p53-like_TF_DNA-bd_sf"/>
</dbReference>
<feature type="domain" description="T-box" evidence="6">
    <location>
        <begin position="145"/>
        <end position="267"/>
    </location>
</feature>
<keyword evidence="1" id="KW-0805">Transcription regulation</keyword>
<dbReference type="GO" id="GO:0045893">
    <property type="term" value="P:positive regulation of DNA-templated transcription"/>
    <property type="evidence" value="ECO:0007669"/>
    <property type="project" value="InterPro"/>
</dbReference>
<evidence type="ECO:0000256" key="2">
    <source>
        <dbReference type="ARBA" id="ARBA00023125"/>
    </source>
</evidence>
<dbReference type="EMBL" id="JAAAXW010000990">
    <property type="protein sequence ID" value="KAF9536135.1"/>
    <property type="molecule type" value="Genomic_DNA"/>
</dbReference>
<dbReference type="GO" id="GO:0001708">
    <property type="term" value="P:cell fate specification"/>
    <property type="evidence" value="ECO:0007669"/>
    <property type="project" value="TreeGrafter"/>
</dbReference>
<dbReference type="PANTHER" id="PTHR11267:SF181">
    <property type="entry name" value="OPTOMOTOR-BLIND PROTEIN"/>
    <property type="match status" value="1"/>
</dbReference>
<dbReference type="PANTHER" id="PTHR11267">
    <property type="entry name" value="T-BOX PROTEIN-RELATED"/>
    <property type="match status" value="1"/>
</dbReference>
<dbReference type="GO" id="GO:0000978">
    <property type="term" value="F:RNA polymerase II cis-regulatory region sequence-specific DNA binding"/>
    <property type="evidence" value="ECO:0007669"/>
    <property type="project" value="InterPro"/>
</dbReference>
<evidence type="ECO:0000256" key="5">
    <source>
        <dbReference type="SAM" id="MobiDB-lite"/>
    </source>
</evidence>
<feature type="compositionally biased region" description="Basic and acidic residues" evidence="5">
    <location>
        <begin position="1"/>
        <end position="24"/>
    </location>
</feature>
<evidence type="ECO:0000313" key="8">
    <source>
        <dbReference type="Proteomes" id="UP000723463"/>
    </source>
</evidence>
<dbReference type="GO" id="GO:0005634">
    <property type="term" value="C:nucleus"/>
    <property type="evidence" value="ECO:0007669"/>
    <property type="project" value="InterPro"/>
</dbReference>
<feature type="non-terminal residue" evidence="7">
    <location>
        <position position="267"/>
    </location>
</feature>
<feature type="compositionally biased region" description="Polar residues" evidence="5">
    <location>
        <begin position="73"/>
        <end position="83"/>
    </location>
</feature>
<evidence type="ECO:0000256" key="4">
    <source>
        <dbReference type="ARBA" id="ARBA00023242"/>
    </source>
</evidence>
<comment type="caution">
    <text evidence="7">The sequence shown here is derived from an EMBL/GenBank/DDBJ whole genome shotgun (WGS) entry which is preliminary data.</text>
</comment>
<gene>
    <name evidence="7" type="primary">TBX19</name>
    <name evidence="7" type="ORF">EC957_012459</name>
</gene>
<dbReference type="SMART" id="SM00425">
    <property type="entry name" value="TBOX"/>
    <property type="match status" value="1"/>
</dbReference>
<dbReference type="GO" id="GO:0000785">
    <property type="term" value="C:chromatin"/>
    <property type="evidence" value="ECO:0007669"/>
    <property type="project" value="TreeGrafter"/>
</dbReference>
<organism evidence="7 8">
    <name type="scientific">Mortierella hygrophila</name>
    <dbReference type="NCBI Taxonomy" id="979708"/>
    <lineage>
        <taxon>Eukaryota</taxon>
        <taxon>Fungi</taxon>
        <taxon>Fungi incertae sedis</taxon>
        <taxon>Mucoromycota</taxon>
        <taxon>Mortierellomycotina</taxon>
        <taxon>Mortierellomycetes</taxon>
        <taxon>Mortierellales</taxon>
        <taxon>Mortierellaceae</taxon>
        <taxon>Mortierella</taxon>
    </lineage>
</organism>
<reference evidence="7" key="1">
    <citation type="journal article" date="2020" name="Fungal Divers.">
        <title>Resolving the Mortierellaceae phylogeny through synthesis of multi-gene phylogenetics and phylogenomics.</title>
        <authorList>
            <person name="Vandepol N."/>
            <person name="Liber J."/>
            <person name="Desiro A."/>
            <person name="Na H."/>
            <person name="Kennedy M."/>
            <person name="Barry K."/>
            <person name="Grigoriev I.V."/>
            <person name="Miller A.N."/>
            <person name="O'Donnell K."/>
            <person name="Stajich J.E."/>
            <person name="Bonito G."/>
        </authorList>
    </citation>
    <scope>NUCLEOTIDE SEQUENCE</scope>
    <source>
        <strain evidence="7">NRRL 2591</strain>
    </source>
</reference>
<dbReference type="SUPFAM" id="SSF49417">
    <property type="entry name" value="p53-like transcription factors"/>
    <property type="match status" value="1"/>
</dbReference>
<dbReference type="Pfam" id="PF00907">
    <property type="entry name" value="T-box"/>
    <property type="match status" value="1"/>
</dbReference>
<protein>
    <submittedName>
        <fullName evidence="7">T-box transcription factor tbx19</fullName>
    </submittedName>
</protein>
<proteinExistence type="predicted"/>
<name>A0A9P6EVI7_9FUNG</name>
<dbReference type="Proteomes" id="UP000723463">
    <property type="component" value="Unassembled WGS sequence"/>
</dbReference>
<keyword evidence="8" id="KW-1185">Reference proteome</keyword>
<evidence type="ECO:0000313" key="7">
    <source>
        <dbReference type="EMBL" id="KAF9536135.1"/>
    </source>
</evidence>
<dbReference type="GO" id="GO:0000981">
    <property type="term" value="F:DNA-binding transcription factor activity, RNA polymerase II-specific"/>
    <property type="evidence" value="ECO:0007669"/>
    <property type="project" value="TreeGrafter"/>
</dbReference>
<evidence type="ECO:0000259" key="6">
    <source>
        <dbReference type="PROSITE" id="PS50252"/>
    </source>
</evidence>
<dbReference type="InterPro" id="IPR001699">
    <property type="entry name" value="TF_T-box"/>
</dbReference>
<dbReference type="InterPro" id="IPR046360">
    <property type="entry name" value="T-box_DNA-bd"/>
</dbReference>
<feature type="compositionally biased region" description="Basic and acidic residues" evidence="5">
    <location>
        <begin position="60"/>
        <end position="70"/>
    </location>
</feature>
<accession>A0A9P6EVI7</accession>
<evidence type="ECO:0000256" key="1">
    <source>
        <dbReference type="ARBA" id="ARBA00023015"/>
    </source>
</evidence>
<dbReference type="PROSITE" id="PS50252">
    <property type="entry name" value="TBOX_3"/>
    <property type="match status" value="1"/>
</dbReference>
<feature type="compositionally biased region" description="Low complexity" evidence="5">
    <location>
        <begin position="99"/>
        <end position="112"/>
    </location>
</feature>
<feature type="compositionally biased region" description="Basic and acidic residues" evidence="5">
    <location>
        <begin position="33"/>
        <end position="42"/>
    </location>
</feature>
<dbReference type="Gene3D" id="2.60.40.820">
    <property type="entry name" value="Transcription factor, T-box"/>
    <property type="match status" value="1"/>
</dbReference>
<dbReference type="InterPro" id="IPR036960">
    <property type="entry name" value="T-box_sf"/>
</dbReference>
<feature type="region of interest" description="Disordered" evidence="5">
    <location>
        <begin position="1"/>
        <end position="119"/>
    </location>
</feature>
<keyword evidence="4" id="KW-0539">Nucleus</keyword>
<keyword evidence="3" id="KW-0804">Transcription</keyword>
<sequence>MSTEREYANKENEPTVTLFDRRQDPSSILRTNFRSDNRHSEPWYRSLHLGKPAPSQIRPFEQRESAEAEVRSAQFSSQSLQDNSSDRPSKRRRGEQYGPLSPLSSPSRTSPSDRLALSTRRTSAVLAPLNDSGIRYDGPQPKVLLLDSDLWAKFNEHQNEMIITTSGRCLFPSLRFNAFNLNPDAYYSFRLEFEMLAPNRFRFSNGAWKAVEPPKHIDDSSAAIATAASGHKGETYTHPDRLKLGSHWMASSISFDKAKLANKTKSR</sequence>
<dbReference type="AlphaFoldDB" id="A0A9P6EVI7"/>
<evidence type="ECO:0000256" key="3">
    <source>
        <dbReference type="ARBA" id="ARBA00023163"/>
    </source>
</evidence>
<keyword evidence="2" id="KW-0238">DNA-binding</keyword>